<reference evidence="1" key="1">
    <citation type="submission" date="2022-10" db="EMBL/GenBank/DDBJ databases">
        <title>Culturing micro-colonial fungi from biological soil crusts in the Mojave desert and describing Neophaeococcomyces mojavensis, and introducing the new genera and species Taxawa tesnikishii.</title>
        <authorList>
            <person name="Kurbessoian T."/>
            <person name="Stajich J.E."/>
        </authorList>
    </citation>
    <scope>NUCLEOTIDE SEQUENCE</scope>
    <source>
        <strain evidence="1">JES_112</strain>
    </source>
</reference>
<dbReference type="Proteomes" id="UP001172386">
    <property type="component" value="Unassembled WGS sequence"/>
</dbReference>
<organism evidence="1 2">
    <name type="scientific">Neophaeococcomyces mojaviensis</name>
    <dbReference type="NCBI Taxonomy" id="3383035"/>
    <lineage>
        <taxon>Eukaryota</taxon>
        <taxon>Fungi</taxon>
        <taxon>Dikarya</taxon>
        <taxon>Ascomycota</taxon>
        <taxon>Pezizomycotina</taxon>
        <taxon>Eurotiomycetes</taxon>
        <taxon>Chaetothyriomycetidae</taxon>
        <taxon>Chaetothyriales</taxon>
        <taxon>Chaetothyriales incertae sedis</taxon>
        <taxon>Neophaeococcomyces</taxon>
    </lineage>
</organism>
<evidence type="ECO:0000313" key="1">
    <source>
        <dbReference type="EMBL" id="KAJ9653219.1"/>
    </source>
</evidence>
<comment type="caution">
    <text evidence="1">The sequence shown here is derived from an EMBL/GenBank/DDBJ whole genome shotgun (WGS) entry which is preliminary data.</text>
</comment>
<sequence>MAQPSVVKPESPVAPVAGQKRKRPVEKKFYAVKVGKEPGVYETWDQCLAQVTGQKGAVFKSFPTQADAQAFVEGKLIPQPSKNPGEQKFYAVQHGKVPGVYTDWPSAQAQISGFRNPRHKKFSTRAEAEAFVNEGKRKSAYDVGTGISPEEEIRRLIVRNSAPGLVNGEYVAKDKQGNTFELGRGPLPPGAEDGFDPNIKLDPDGTIRHRTEEEKQKMKFIPKDTEPPGMLRIYTDGSSLKNGQAGARAGVGVFFGPQDPKYDSPLSSTQPSSEIPLYTVDWRARGAPTKLKRRKLTWRYRNVSEALKGSRQTNQRAELTAIQRALDIAPSHRDVTIYTDSKYSIDCVTNWYKNWVKNGWVNSKGKPVENKDIIQDIRDKIEERDMLEKATYFVWVKGHAGDAGNVAADRLAVEGALRGSGVPPDEPSISGHETTTATEDASDDDSEDDRSETEEDDEMETSVQLMKEAMDADKHDH</sequence>
<evidence type="ECO:0000313" key="2">
    <source>
        <dbReference type="Proteomes" id="UP001172386"/>
    </source>
</evidence>
<keyword evidence="2" id="KW-1185">Reference proteome</keyword>
<proteinExistence type="predicted"/>
<dbReference type="EMBL" id="JAPDRQ010000162">
    <property type="protein sequence ID" value="KAJ9653219.1"/>
    <property type="molecule type" value="Genomic_DNA"/>
</dbReference>
<gene>
    <name evidence="1" type="ORF">H2198_007577</name>
</gene>
<protein>
    <submittedName>
        <fullName evidence="1">Uncharacterized protein</fullName>
    </submittedName>
</protein>
<name>A0ACC3A016_9EURO</name>
<accession>A0ACC3A016</accession>